<feature type="chain" id="PRO_5042609985" evidence="1">
    <location>
        <begin position="24"/>
        <end position="119"/>
    </location>
</feature>
<keyword evidence="1" id="KW-0732">Signal</keyword>
<dbReference type="EMBL" id="JAWJAY010000001">
    <property type="protein sequence ID" value="MDV2884807.1"/>
    <property type="molecule type" value="Genomic_DNA"/>
</dbReference>
<protein>
    <submittedName>
        <fullName evidence="2">Uncharacterized protein</fullName>
    </submittedName>
</protein>
<reference evidence="2" key="1">
    <citation type="submission" date="2023-10" db="EMBL/GenBank/DDBJ databases">
        <title>Screening of Alkalihalophilus pseudofirmusBZ-TG-HK211 and Its Alleviation of Salt Stress on Rapeseed Growth.</title>
        <authorList>
            <person name="Zhao B."/>
            <person name="Guo T."/>
        </authorList>
    </citation>
    <scope>NUCLEOTIDE SEQUENCE</scope>
    <source>
        <strain evidence="2">BZ-TG-HK211</strain>
    </source>
</reference>
<proteinExistence type="predicted"/>
<dbReference type="PROSITE" id="PS51257">
    <property type="entry name" value="PROKAR_LIPOPROTEIN"/>
    <property type="match status" value="1"/>
</dbReference>
<sequence length="119" mass="13587">MNQIHKALVYTFLPLLLAGCIEANTSSLPASEDFPAEAVITQKDKERDYYPTENWQTKSPAVLGLNEEVLKELIEEVRQEDVYSMLLIKDGYLAEEYYKSIAFDNSRAPIKHLCVKYAP</sequence>
<feature type="signal peptide" evidence="1">
    <location>
        <begin position="1"/>
        <end position="23"/>
    </location>
</feature>
<organism evidence="2 3">
    <name type="scientific">Alkalihalophilus pseudofirmus</name>
    <name type="common">Bacillus pseudofirmus</name>
    <dbReference type="NCBI Taxonomy" id="79885"/>
    <lineage>
        <taxon>Bacteria</taxon>
        <taxon>Bacillati</taxon>
        <taxon>Bacillota</taxon>
        <taxon>Bacilli</taxon>
        <taxon>Bacillales</taxon>
        <taxon>Bacillaceae</taxon>
        <taxon>Alkalihalophilus</taxon>
    </lineage>
</organism>
<comment type="caution">
    <text evidence="2">The sequence shown here is derived from an EMBL/GenBank/DDBJ whole genome shotgun (WGS) entry which is preliminary data.</text>
</comment>
<evidence type="ECO:0000313" key="2">
    <source>
        <dbReference type="EMBL" id="MDV2884807.1"/>
    </source>
</evidence>
<accession>A0AAJ2KUM4</accession>
<name>A0AAJ2KUM4_ALKPS</name>
<evidence type="ECO:0000313" key="3">
    <source>
        <dbReference type="Proteomes" id="UP001285636"/>
    </source>
</evidence>
<dbReference type="RefSeq" id="WP_323466252.1">
    <property type="nucleotide sequence ID" value="NZ_CP144224.1"/>
</dbReference>
<dbReference type="AlphaFoldDB" id="A0AAJ2KUM4"/>
<gene>
    <name evidence="2" type="ORF">RYX45_06430</name>
</gene>
<dbReference type="Proteomes" id="UP001285636">
    <property type="component" value="Unassembled WGS sequence"/>
</dbReference>
<evidence type="ECO:0000256" key="1">
    <source>
        <dbReference type="SAM" id="SignalP"/>
    </source>
</evidence>